<evidence type="ECO:0000313" key="1">
    <source>
        <dbReference type="EMBL" id="KAG2533413.1"/>
    </source>
</evidence>
<accession>A0A921VGI3</accession>
<dbReference type="EMBL" id="JPWU03000002">
    <property type="protein sequence ID" value="KAG2533413.1"/>
    <property type="molecule type" value="Genomic_DNA"/>
</dbReference>
<dbReference type="AlphaFoldDB" id="A0A921VGI3"/>
<evidence type="ECO:0000313" key="2">
    <source>
        <dbReference type="Proteomes" id="UP000792063"/>
    </source>
</evidence>
<proteinExistence type="predicted"/>
<organism evidence="1 2">
    <name type="scientific">Phytophthora kernoviae</name>
    <dbReference type="NCBI Taxonomy" id="325452"/>
    <lineage>
        <taxon>Eukaryota</taxon>
        <taxon>Sar</taxon>
        <taxon>Stramenopiles</taxon>
        <taxon>Oomycota</taxon>
        <taxon>Peronosporomycetes</taxon>
        <taxon>Peronosporales</taxon>
        <taxon>Peronosporaceae</taxon>
        <taxon>Phytophthora</taxon>
    </lineage>
</organism>
<name>A0A921VGI3_9STRA</name>
<dbReference type="Proteomes" id="UP000792063">
    <property type="component" value="Unassembled WGS sequence"/>
</dbReference>
<protein>
    <submittedName>
        <fullName evidence="1">Uncharacterized protein</fullName>
    </submittedName>
</protein>
<gene>
    <name evidence="1" type="ORF">JM18_000282</name>
</gene>
<comment type="caution">
    <text evidence="1">The sequence shown here is derived from an EMBL/GenBank/DDBJ whole genome shotgun (WGS) entry which is preliminary data.</text>
</comment>
<sequence length="82" mass="9425">MGRRKLEIWELFKTVVPKSGTKPHPDVESAFYSAGLPPHAIENPNFRGLFNYEVPTRQELVNLLRTDRVRDMVEGTKRTGTK</sequence>
<reference evidence="1" key="2">
    <citation type="submission" date="2020-06" db="EMBL/GenBank/DDBJ databases">
        <authorList>
            <person name="Studholme D.J."/>
        </authorList>
    </citation>
    <scope>NUCLEOTIDE SEQUENCE</scope>
    <source>
        <strain evidence="1">NZFS 3630</strain>
    </source>
</reference>
<reference evidence="1" key="1">
    <citation type="journal article" date="2015" name="Genom Data">
        <title>Genome sequences of six Phytophthora species associated with forests in New Zealand.</title>
        <authorList>
            <person name="Studholme D.J."/>
            <person name="McDougal R.L."/>
            <person name="Sambles C."/>
            <person name="Hansen E."/>
            <person name="Hardy G."/>
            <person name="Grant M."/>
            <person name="Ganley R.J."/>
            <person name="Williams N.M."/>
        </authorList>
    </citation>
    <scope>NUCLEOTIDE SEQUENCE</scope>
    <source>
        <strain evidence="1">NZFS 3630</strain>
    </source>
</reference>